<evidence type="ECO:0000313" key="1">
    <source>
        <dbReference type="EMBL" id="PSL48332.1"/>
    </source>
</evidence>
<dbReference type="RefSeq" id="WP_106528719.1">
    <property type="nucleotide sequence ID" value="NZ_PYAW01000002.1"/>
</dbReference>
<reference evidence="1 2" key="1">
    <citation type="submission" date="2018-03" db="EMBL/GenBank/DDBJ databases">
        <title>Genomic Encyclopedia of Archaeal and Bacterial Type Strains, Phase II (KMG-II): from individual species to whole genera.</title>
        <authorList>
            <person name="Goeker M."/>
        </authorList>
    </citation>
    <scope>NUCLEOTIDE SEQUENCE [LARGE SCALE GENOMIC DNA]</scope>
    <source>
        <strain evidence="1 2">DSM 24859</strain>
    </source>
</reference>
<evidence type="ECO:0000313" key="2">
    <source>
        <dbReference type="Proteomes" id="UP000240971"/>
    </source>
</evidence>
<dbReference type="Proteomes" id="UP000240971">
    <property type="component" value="Unassembled WGS sequence"/>
</dbReference>
<comment type="caution">
    <text evidence="1">The sequence shown here is derived from an EMBL/GenBank/DDBJ whole genome shotgun (WGS) entry which is preliminary data.</text>
</comment>
<dbReference type="Gene3D" id="3.90.550.10">
    <property type="entry name" value="Spore Coat Polysaccharide Biosynthesis Protein SpsA, Chain A"/>
    <property type="match status" value="1"/>
</dbReference>
<protein>
    <recommendedName>
        <fullName evidence="3">Nucleotide-diphospho-sugar transferase</fullName>
    </recommendedName>
</protein>
<keyword evidence="2" id="KW-1185">Reference proteome</keyword>
<dbReference type="AlphaFoldDB" id="A0A2P8HQ51"/>
<gene>
    <name evidence="1" type="ORF">CLV51_1021199</name>
</gene>
<sequence length="313" mass="36436">MTNYNVQSPILFIIFNRPDVTRQVFEKIKAVKPARLYIAADGPRKGHATDARRCEEARAAVAGIDWECTVKTLFREENKGCKLAVSGAISWFFEQEEEGIILEDDCVPNNSFFYFCDTMLNKYRHDTRIRNITGNNLQHGKTWGTGSYYFSQLSNIWGWASWRRVWKEYDVTMSKYTEEDVVAQLPKICDDRFFVLEWLGFFKNVKAGKIDTWDYQLQFNTFFENGLCVTPNVNLVSNIGFGVDATHTILSDAHNANLPVAELGEITHPHIMLPEKAADYYFLNSEFNLAAKWRRYNKPKRRIKRWLKSFFAK</sequence>
<dbReference type="OrthoDB" id="9785375at2"/>
<dbReference type="SUPFAM" id="SSF53448">
    <property type="entry name" value="Nucleotide-diphospho-sugar transferases"/>
    <property type="match status" value="1"/>
</dbReference>
<proteinExistence type="predicted"/>
<dbReference type="InterPro" id="IPR029044">
    <property type="entry name" value="Nucleotide-diphossugar_trans"/>
</dbReference>
<name>A0A2P8HQ51_CHINA</name>
<evidence type="ECO:0008006" key="3">
    <source>
        <dbReference type="Google" id="ProtNLM"/>
    </source>
</evidence>
<accession>A0A2P8HQ51</accession>
<organism evidence="1 2">
    <name type="scientific">Chitinophaga niastensis</name>
    <dbReference type="NCBI Taxonomy" id="536980"/>
    <lineage>
        <taxon>Bacteria</taxon>
        <taxon>Pseudomonadati</taxon>
        <taxon>Bacteroidota</taxon>
        <taxon>Chitinophagia</taxon>
        <taxon>Chitinophagales</taxon>
        <taxon>Chitinophagaceae</taxon>
        <taxon>Chitinophaga</taxon>
    </lineage>
</organism>
<dbReference type="EMBL" id="PYAW01000002">
    <property type="protein sequence ID" value="PSL48332.1"/>
    <property type="molecule type" value="Genomic_DNA"/>
</dbReference>